<proteinExistence type="predicted"/>
<keyword evidence="5" id="KW-1185">Reference proteome</keyword>
<evidence type="ECO:0000313" key="4">
    <source>
        <dbReference type="EMBL" id="KCZ87060.1"/>
    </source>
</evidence>
<dbReference type="AlphaFoldDB" id="A0A059F8Z0"/>
<name>A0A059F8Z0_9PROT</name>
<evidence type="ECO:0000256" key="2">
    <source>
        <dbReference type="ARBA" id="ARBA00023027"/>
    </source>
</evidence>
<dbReference type="Proteomes" id="UP000025061">
    <property type="component" value="Unassembled WGS sequence"/>
</dbReference>
<dbReference type="GO" id="GO:0051287">
    <property type="term" value="F:NAD binding"/>
    <property type="evidence" value="ECO:0007669"/>
    <property type="project" value="InterPro"/>
</dbReference>
<evidence type="ECO:0000313" key="5">
    <source>
        <dbReference type="Proteomes" id="UP000025061"/>
    </source>
</evidence>
<dbReference type="PANTHER" id="PTHR43333:SF1">
    <property type="entry name" value="D-ISOMER SPECIFIC 2-HYDROXYACID DEHYDROGENASE NAD-BINDING DOMAIN-CONTAINING PROTEIN"/>
    <property type="match status" value="1"/>
</dbReference>
<evidence type="ECO:0000259" key="3">
    <source>
        <dbReference type="Pfam" id="PF02826"/>
    </source>
</evidence>
<dbReference type="InterPro" id="IPR006140">
    <property type="entry name" value="D-isomer_DH_NAD-bd"/>
</dbReference>
<dbReference type="InterPro" id="IPR029753">
    <property type="entry name" value="D-isomer_DH_CS"/>
</dbReference>
<dbReference type="PANTHER" id="PTHR43333">
    <property type="entry name" value="2-HACID_DH_C DOMAIN-CONTAINING PROTEIN"/>
    <property type="match status" value="1"/>
</dbReference>
<dbReference type="Gene3D" id="3.40.50.720">
    <property type="entry name" value="NAD(P)-binding Rossmann-like Domain"/>
    <property type="match status" value="2"/>
</dbReference>
<sequence>MKTLLLHARTFARIAPRLKGLNAALNIVTVDDAARFHDAWTSEALKEAPAVDLAFGNIDAFYSPSVREFMTAILKSPDFDWFQSAAAGIENPALVAIGQKSKRYTTNHTQAESMAEWAIWQAMDFFRDGPGHRANQARGEWKRIAVREMQGSRWLIVGYGSIGQAVGKRVSALGGVVTGMRRTPGPAGGAARVVAPDTLMAELPGADVVLLCPPHTPETEGMADAAFFAAMNPDALFLNLGRGALVDEDALMAALDAGRPAFAALDVTKTEPLPEDSALWKHHKIVITPHDSSDTPGTVARGDETFLANLQLYLDNEPMKHLVDRSAFLAG</sequence>
<keyword evidence="2" id="KW-0520">NAD</keyword>
<dbReference type="GO" id="GO:0016616">
    <property type="term" value="F:oxidoreductase activity, acting on the CH-OH group of donors, NAD or NADP as acceptor"/>
    <property type="evidence" value="ECO:0007669"/>
    <property type="project" value="UniProtKB-ARBA"/>
</dbReference>
<accession>A0A059F8Z0</accession>
<dbReference type="EMBL" id="ARYI01000020">
    <property type="protein sequence ID" value="KCZ87060.1"/>
    <property type="molecule type" value="Genomic_DNA"/>
</dbReference>
<dbReference type="PROSITE" id="PS00671">
    <property type="entry name" value="D_2_HYDROXYACID_DH_3"/>
    <property type="match status" value="1"/>
</dbReference>
<comment type="caution">
    <text evidence="4">The sequence shown here is derived from an EMBL/GenBank/DDBJ whole genome shotgun (WGS) entry which is preliminary data.</text>
</comment>
<feature type="domain" description="D-isomer specific 2-hydroxyacid dehydrogenase NAD-binding" evidence="3">
    <location>
        <begin position="120"/>
        <end position="290"/>
    </location>
</feature>
<dbReference type="Pfam" id="PF02826">
    <property type="entry name" value="2-Hacid_dh_C"/>
    <property type="match status" value="1"/>
</dbReference>
<dbReference type="RefSeq" id="WP_011647765.1">
    <property type="nucleotide sequence ID" value="NZ_ARYI01000020.1"/>
</dbReference>
<reference evidence="4 5" key="1">
    <citation type="submission" date="2013-04" db="EMBL/GenBank/DDBJ databases">
        <title>Hyphomonas hirschiana VP5 Genome Sequencing.</title>
        <authorList>
            <person name="Lai Q."/>
            <person name="Shao Z."/>
        </authorList>
    </citation>
    <scope>NUCLEOTIDE SEQUENCE [LARGE SCALE GENOMIC DNA]</scope>
    <source>
        <strain evidence="4 5">VP5</strain>
    </source>
</reference>
<keyword evidence="1" id="KW-0560">Oxidoreductase</keyword>
<protein>
    <submittedName>
        <fullName evidence="4">D-isomer specific 2-hydroxyacid dehydrogenase family protein</fullName>
    </submittedName>
</protein>
<dbReference type="SUPFAM" id="SSF51735">
    <property type="entry name" value="NAD(P)-binding Rossmann-fold domains"/>
    <property type="match status" value="1"/>
</dbReference>
<dbReference type="InterPro" id="IPR036291">
    <property type="entry name" value="NAD(P)-bd_dom_sf"/>
</dbReference>
<gene>
    <name evidence="4" type="ORF">HHI_16292</name>
</gene>
<evidence type="ECO:0000256" key="1">
    <source>
        <dbReference type="ARBA" id="ARBA00023002"/>
    </source>
</evidence>
<organism evidence="4 5">
    <name type="scientific">Hyphomonas hirschiana VP5</name>
    <dbReference type="NCBI Taxonomy" id="1280951"/>
    <lineage>
        <taxon>Bacteria</taxon>
        <taxon>Pseudomonadati</taxon>
        <taxon>Pseudomonadota</taxon>
        <taxon>Alphaproteobacteria</taxon>
        <taxon>Hyphomonadales</taxon>
        <taxon>Hyphomonadaceae</taxon>
        <taxon>Hyphomonas</taxon>
    </lineage>
</organism>
<dbReference type="PATRIC" id="fig|1280951.3.peg.3283"/>